<dbReference type="InterPro" id="IPR000015">
    <property type="entry name" value="Fimb_usher"/>
</dbReference>
<evidence type="ECO:0000313" key="3">
    <source>
        <dbReference type="Proteomes" id="UP000031977"/>
    </source>
</evidence>
<evidence type="ECO:0000313" key="2">
    <source>
        <dbReference type="EMBL" id="KIN11792.1"/>
    </source>
</evidence>
<dbReference type="Gene3D" id="2.60.40.3110">
    <property type="match status" value="1"/>
</dbReference>
<name>A0A0C3IBV6_9VIBR</name>
<evidence type="ECO:0000256" key="1">
    <source>
        <dbReference type="SAM" id="SignalP"/>
    </source>
</evidence>
<dbReference type="STRING" id="50718.SU60_04485"/>
<evidence type="ECO:0008006" key="4">
    <source>
        <dbReference type="Google" id="ProtNLM"/>
    </source>
</evidence>
<dbReference type="AlphaFoldDB" id="A0A0C3IBV6"/>
<protein>
    <recommendedName>
        <fullName evidence="4">Pilus assembly protein PapC</fullName>
    </recommendedName>
</protein>
<organism evidence="2 3">
    <name type="scientific">Vibrio mytili</name>
    <dbReference type="NCBI Taxonomy" id="50718"/>
    <lineage>
        <taxon>Bacteria</taxon>
        <taxon>Pseudomonadati</taxon>
        <taxon>Pseudomonadota</taxon>
        <taxon>Gammaproteobacteria</taxon>
        <taxon>Vibrionales</taxon>
        <taxon>Vibrionaceae</taxon>
        <taxon>Vibrio</taxon>
    </lineage>
</organism>
<dbReference type="EMBL" id="JXOK01000010">
    <property type="protein sequence ID" value="KIN11792.1"/>
    <property type="molecule type" value="Genomic_DNA"/>
</dbReference>
<accession>A0A0C3IBV6</accession>
<reference evidence="2 3" key="1">
    <citation type="submission" date="2015-01" db="EMBL/GenBank/DDBJ databases">
        <title>Draft genome of Vibrio mytili type strain CAIM 528.</title>
        <authorList>
            <person name="Gonzalez-Castillo A."/>
            <person name="Gomez-Gil B."/>
            <person name="Enciso-Ibarra J."/>
        </authorList>
    </citation>
    <scope>NUCLEOTIDE SEQUENCE [LARGE SCALE GENOMIC DNA]</scope>
    <source>
        <strain evidence="2 3">CAIM 528</strain>
    </source>
</reference>
<dbReference type="GO" id="GO:0009297">
    <property type="term" value="P:pilus assembly"/>
    <property type="evidence" value="ECO:0007669"/>
    <property type="project" value="InterPro"/>
</dbReference>
<dbReference type="GO" id="GO:0015473">
    <property type="term" value="F:fimbrial usher porin activity"/>
    <property type="evidence" value="ECO:0007669"/>
    <property type="project" value="InterPro"/>
</dbReference>
<dbReference type="GO" id="GO:0009279">
    <property type="term" value="C:cell outer membrane"/>
    <property type="evidence" value="ECO:0007669"/>
    <property type="project" value="TreeGrafter"/>
</dbReference>
<dbReference type="PANTHER" id="PTHR30451:SF5">
    <property type="entry name" value="SLR0019 PROTEIN"/>
    <property type="match status" value="1"/>
</dbReference>
<proteinExistence type="predicted"/>
<gene>
    <name evidence="2" type="ORF">SU60_04485</name>
</gene>
<dbReference type="PANTHER" id="PTHR30451">
    <property type="entry name" value="OUTER MEMBRANE USHER PROTEIN"/>
    <property type="match status" value="1"/>
</dbReference>
<feature type="chain" id="PRO_5002165728" description="Pilus assembly protein PapC" evidence="1">
    <location>
        <begin position="22"/>
        <end position="797"/>
    </location>
</feature>
<dbReference type="Proteomes" id="UP000031977">
    <property type="component" value="Unassembled WGS sequence"/>
</dbReference>
<keyword evidence="3" id="KW-1185">Reference proteome</keyword>
<keyword evidence="1" id="KW-0732">Signal</keyword>
<sequence length="797" mass="89594">MVRSFLIALVSGLLCIPFAIADEFPIPTDVSILGKTLNVKGFVSVEDENYWALDGNDLLEKTHPILEKTVHDFIVPYFENNKVTSDLIEQVGWKSHYDLDNLVVTLDIPLDATKAQDIHFTPQYSSQPPDGYTQVQPSFFSGVMNVYATHTQNINKLDEFTDSIALRTAMTFGSVVFEDGHSYFYSSQGSTPGFQRDATRIMYQTEDKNSLFQLGDYISQSEIVSLGSGDIFGLAYSRQPSYLNGSRRGNSVPISLETPSLVRVSINGEEYRTLRLAPGQYNLRDLPVDSGTNEIKVEFVDQNGISTERYLNVVNRPELLYSGDVEAQVVAGVEQEYVDGAKEIYKEQPAAQGMVAYGLNQYWTASLWGEWLEEEQQFGLLQNVALGNSFVTLDLSTTQNMNSDSYKALTSLYYPDVLFGFLKDINLSHSYNQYYWSNGGATTDQNLGFSTAIYTPSDFGYLSFSSGIRWRGNAHQRTYASINSSYRLFSSLRASLNLRWEDSDDEPNQYSAYLSFSMPLGSSDYSVDYTTRYNTEEDEIESSLSASRYDIDNYWRASVNFVDKEYDSASLSYRNRHPRANSTVRLTSSRETSGDPLRTMEVGVETGIAWAGSNVTVTSPVNSGFALVSLSEEFENYALTRDKYNRVKIVPKEEASSSTILVPVYNNSQRLIKVNSENLDFNEELKAQRYSASSGLRQGSEIVLDKLSGFFVTGLLVNDKSQPLIDVVGELSSPSSNEAYPFYTDDFGQFELDMVPEGQYLLSLYGVDHLPYKVNIRESMAQEGIFIELNEIQLRHQ</sequence>
<feature type="signal peptide" evidence="1">
    <location>
        <begin position="1"/>
        <end position="21"/>
    </location>
</feature>
<comment type="caution">
    <text evidence="2">The sequence shown here is derived from an EMBL/GenBank/DDBJ whole genome shotgun (WGS) entry which is preliminary data.</text>
</comment>